<dbReference type="PANTHER" id="PTHR19920">
    <property type="entry name" value="WD40 PROTEIN CIAO1"/>
    <property type="match status" value="1"/>
</dbReference>
<sequence>MKLLNIVTIHKKTVTTLTICNLKTNYFSTSKDNSIIISAFVLASSSKYIQKLQEHKKQINCLTLDPYHQILFVSGCDGRAIIFWNFNNNQWEKQQIIQDYQNSYLGDIYGLSINPQRDDIIACTPRRQIIVMRKLNADSFWEIKQIIKDGFGYRIGFITCDIFAFQLRSSSELLIYKRQQDDKFQMLLKISLISILID</sequence>
<dbReference type="SMART" id="SM00320">
    <property type="entry name" value="WD40"/>
    <property type="match status" value="1"/>
</dbReference>
<reference evidence="1" key="1">
    <citation type="submission" date="2021-01" db="EMBL/GenBank/DDBJ databases">
        <authorList>
            <consortium name="Genoscope - CEA"/>
            <person name="William W."/>
        </authorList>
    </citation>
    <scope>NUCLEOTIDE SEQUENCE</scope>
</reference>
<proteinExistence type="predicted"/>
<keyword evidence="2" id="KW-1185">Reference proteome</keyword>
<dbReference type="AlphaFoldDB" id="A0A8S1XBC6"/>
<name>A0A8S1XBC6_9CILI</name>
<protein>
    <submittedName>
        <fullName evidence="1">Uncharacterized protein</fullName>
    </submittedName>
</protein>
<evidence type="ECO:0000313" key="2">
    <source>
        <dbReference type="Proteomes" id="UP000689195"/>
    </source>
</evidence>
<dbReference type="OrthoDB" id="5573735at2759"/>
<accession>A0A8S1XBC6</accession>
<dbReference type="GO" id="GO:0016226">
    <property type="term" value="P:iron-sulfur cluster assembly"/>
    <property type="evidence" value="ECO:0007669"/>
    <property type="project" value="TreeGrafter"/>
</dbReference>
<dbReference type="EMBL" id="CAJJDO010000118">
    <property type="protein sequence ID" value="CAD8198437.1"/>
    <property type="molecule type" value="Genomic_DNA"/>
</dbReference>
<gene>
    <name evidence="1" type="ORF">PPENT_87.1.T1180137</name>
</gene>
<dbReference type="PANTHER" id="PTHR19920:SF0">
    <property type="entry name" value="CYTOSOLIC IRON-SULFUR PROTEIN ASSEMBLY PROTEIN CIAO1-RELATED"/>
    <property type="match status" value="1"/>
</dbReference>
<comment type="caution">
    <text evidence="1">The sequence shown here is derived from an EMBL/GenBank/DDBJ whole genome shotgun (WGS) entry which is preliminary data.</text>
</comment>
<evidence type="ECO:0000313" key="1">
    <source>
        <dbReference type="EMBL" id="CAD8198437.1"/>
    </source>
</evidence>
<organism evidence="1 2">
    <name type="scientific">Paramecium pentaurelia</name>
    <dbReference type="NCBI Taxonomy" id="43138"/>
    <lineage>
        <taxon>Eukaryota</taxon>
        <taxon>Sar</taxon>
        <taxon>Alveolata</taxon>
        <taxon>Ciliophora</taxon>
        <taxon>Intramacronucleata</taxon>
        <taxon>Oligohymenophorea</taxon>
        <taxon>Peniculida</taxon>
        <taxon>Parameciidae</taxon>
        <taxon>Paramecium</taxon>
    </lineage>
</organism>
<dbReference type="InterPro" id="IPR001680">
    <property type="entry name" value="WD40_rpt"/>
</dbReference>
<dbReference type="Pfam" id="PF00400">
    <property type="entry name" value="WD40"/>
    <property type="match status" value="1"/>
</dbReference>
<dbReference type="GO" id="GO:0097361">
    <property type="term" value="C:cytosolic [4Fe-4S] assembly targeting complex"/>
    <property type="evidence" value="ECO:0007669"/>
    <property type="project" value="TreeGrafter"/>
</dbReference>
<dbReference type="Proteomes" id="UP000689195">
    <property type="component" value="Unassembled WGS sequence"/>
</dbReference>